<evidence type="ECO:0000313" key="2">
    <source>
        <dbReference type="Proteomes" id="UP001269081"/>
    </source>
</evidence>
<evidence type="ECO:0008006" key="3">
    <source>
        <dbReference type="Google" id="ProtNLM"/>
    </source>
</evidence>
<accession>A0ABU1Y713</accession>
<gene>
    <name evidence="1" type="ORF">J2W48_001953</name>
</gene>
<organism evidence="1 2">
    <name type="scientific">Flavobacterium piscis</name>
    <dbReference type="NCBI Taxonomy" id="1114874"/>
    <lineage>
        <taxon>Bacteria</taxon>
        <taxon>Pseudomonadati</taxon>
        <taxon>Bacteroidota</taxon>
        <taxon>Flavobacteriia</taxon>
        <taxon>Flavobacteriales</taxon>
        <taxon>Flavobacteriaceae</taxon>
        <taxon>Flavobacterium</taxon>
    </lineage>
</organism>
<dbReference type="RefSeq" id="WP_310280678.1">
    <property type="nucleotide sequence ID" value="NZ_JAVDWQ010000005.1"/>
</dbReference>
<keyword evidence="2" id="KW-1185">Reference proteome</keyword>
<comment type="caution">
    <text evidence="1">The sequence shown here is derived from an EMBL/GenBank/DDBJ whole genome shotgun (WGS) entry which is preliminary data.</text>
</comment>
<dbReference type="PROSITE" id="PS51257">
    <property type="entry name" value="PROKAR_LIPOPROTEIN"/>
    <property type="match status" value="1"/>
</dbReference>
<protein>
    <recommendedName>
        <fullName evidence="3">Lipoprotein</fullName>
    </recommendedName>
</protein>
<dbReference type="EMBL" id="JAVDWQ010000005">
    <property type="protein sequence ID" value="MDR7210014.1"/>
    <property type="molecule type" value="Genomic_DNA"/>
</dbReference>
<sequence length="121" mass="13836">MKKLFSWTILGVLFLACSGTKNTGEKWMGEYKNNLIKNWGPPIRILNNAESGEILVYAEQVFLNSDNSKGSKIAGQNYWNYNYMYVNKEGEIFSVRSEKQNFPPQAIDSQKMIGMNLLTVK</sequence>
<proteinExistence type="predicted"/>
<dbReference type="Proteomes" id="UP001269081">
    <property type="component" value="Unassembled WGS sequence"/>
</dbReference>
<reference evidence="1 2" key="1">
    <citation type="submission" date="2023-07" db="EMBL/GenBank/DDBJ databases">
        <title>Sorghum-associated microbial communities from plants grown in Nebraska, USA.</title>
        <authorList>
            <person name="Schachtman D."/>
        </authorList>
    </citation>
    <scope>NUCLEOTIDE SEQUENCE [LARGE SCALE GENOMIC DNA]</scope>
    <source>
        <strain evidence="1 2">4129</strain>
    </source>
</reference>
<name>A0ABU1Y713_9FLAO</name>
<evidence type="ECO:0000313" key="1">
    <source>
        <dbReference type="EMBL" id="MDR7210014.1"/>
    </source>
</evidence>